<evidence type="ECO:0000313" key="2">
    <source>
        <dbReference type="EMBL" id="AQU68935.1"/>
    </source>
</evidence>
<proteinExistence type="predicted"/>
<feature type="region of interest" description="Disordered" evidence="1">
    <location>
        <begin position="34"/>
        <end position="103"/>
    </location>
</feature>
<protein>
    <submittedName>
        <fullName evidence="2">Uncharacterized protein</fullName>
    </submittedName>
</protein>
<evidence type="ECO:0000256" key="1">
    <source>
        <dbReference type="SAM" id="MobiDB-lite"/>
    </source>
</evidence>
<reference evidence="2 3" key="1">
    <citation type="submission" date="2016-11" db="EMBL/GenBank/DDBJ databases">
        <title>Complete genome sequence of Streptomyces niveus SCSIO 3406.</title>
        <authorList>
            <person name="Zhu Q."/>
            <person name="Cheng W."/>
            <person name="Song Y."/>
            <person name="Li Q."/>
            <person name="Ju J."/>
        </authorList>
    </citation>
    <scope>NUCLEOTIDE SEQUENCE [LARGE SCALE GENOMIC DNA]</scope>
    <source>
        <strain evidence="2 3">SCSIO 3406</strain>
    </source>
</reference>
<accession>A0A1U9QZ35</accession>
<name>A0A1U9QZ35_STRNV</name>
<sequence length="103" mass="11104">MKKWGGMGLRSWLGKAVTGVWNMLVEYGTLTVGPLSGVHFDDPDPDDTQREARPPEATHGGGNGARLQGPPTGHPERHCPTPPSRVEQELWAGLGIDVRKAGR</sequence>
<dbReference type="AlphaFoldDB" id="A0A1U9QZ35"/>
<dbReference type="KEGG" id="snw:BBN63_24870"/>
<dbReference type="Proteomes" id="UP000189677">
    <property type="component" value="Chromosome"/>
</dbReference>
<dbReference type="EMBL" id="CP018047">
    <property type="protein sequence ID" value="AQU68935.1"/>
    <property type="molecule type" value="Genomic_DNA"/>
</dbReference>
<feature type="compositionally biased region" description="Basic and acidic residues" evidence="1">
    <location>
        <begin position="39"/>
        <end position="56"/>
    </location>
</feature>
<dbReference type="Pfam" id="PF19534">
    <property type="entry name" value="DUF6059"/>
    <property type="match status" value="1"/>
</dbReference>
<dbReference type="InterPro" id="IPR045701">
    <property type="entry name" value="DUF6059"/>
</dbReference>
<evidence type="ECO:0000313" key="3">
    <source>
        <dbReference type="Proteomes" id="UP000189677"/>
    </source>
</evidence>
<keyword evidence="3" id="KW-1185">Reference proteome</keyword>
<gene>
    <name evidence="2" type="ORF">BBN63_24870</name>
</gene>
<organism evidence="2 3">
    <name type="scientific">Streptomyces niveus</name>
    <name type="common">Streptomyces spheroides</name>
    <dbReference type="NCBI Taxonomy" id="193462"/>
    <lineage>
        <taxon>Bacteria</taxon>
        <taxon>Bacillati</taxon>
        <taxon>Actinomycetota</taxon>
        <taxon>Actinomycetes</taxon>
        <taxon>Kitasatosporales</taxon>
        <taxon>Streptomycetaceae</taxon>
        <taxon>Streptomyces</taxon>
    </lineage>
</organism>